<dbReference type="EMBL" id="AP010904">
    <property type="protein sequence ID" value="BAH78061.1"/>
    <property type="molecule type" value="Genomic_DNA"/>
</dbReference>
<dbReference type="STRING" id="573370.DMR_45700"/>
<dbReference type="InterPro" id="IPR010985">
    <property type="entry name" value="Ribbon_hlx_hlx"/>
</dbReference>
<keyword evidence="2" id="KW-1185">Reference proteome</keyword>
<dbReference type="SUPFAM" id="SSF47598">
    <property type="entry name" value="Ribbon-helix-helix"/>
    <property type="match status" value="1"/>
</dbReference>
<dbReference type="Gene3D" id="1.10.1220.10">
    <property type="entry name" value="Met repressor-like"/>
    <property type="match status" value="1"/>
</dbReference>
<protein>
    <recommendedName>
        <fullName evidence="3">Ribbon-helix-helix protein CopG domain-containing protein</fullName>
    </recommendedName>
</protein>
<dbReference type="HOGENOM" id="CLU_155311_3_1_7"/>
<dbReference type="KEGG" id="dma:DMR_45700"/>
<dbReference type="Proteomes" id="UP000009071">
    <property type="component" value="Chromosome"/>
</dbReference>
<reference evidence="1 2" key="1">
    <citation type="journal article" date="2009" name="Genome Res.">
        <title>Whole genome sequence of Desulfovibrio magneticus strain RS-1 revealed common gene clusters in magnetotactic bacteria.</title>
        <authorList>
            <person name="Nakazawa H."/>
            <person name="Arakaki A."/>
            <person name="Narita-Yamada S."/>
            <person name="Yashiro I."/>
            <person name="Jinno K."/>
            <person name="Aoki N."/>
            <person name="Tsuruyama A."/>
            <person name="Okamura Y."/>
            <person name="Tanikawa S."/>
            <person name="Fujita N."/>
            <person name="Takeyama H."/>
            <person name="Matsunaga T."/>
        </authorList>
    </citation>
    <scope>NUCLEOTIDE SEQUENCE [LARGE SCALE GENOMIC DNA]</scope>
    <source>
        <strain evidence="2">ATCC 700980 / DSM 13731 / RS-1</strain>
    </source>
</reference>
<evidence type="ECO:0000313" key="1">
    <source>
        <dbReference type="EMBL" id="BAH78061.1"/>
    </source>
</evidence>
<dbReference type="InterPro" id="IPR013321">
    <property type="entry name" value="Arc_rbn_hlx_hlx"/>
</dbReference>
<evidence type="ECO:0008006" key="3">
    <source>
        <dbReference type="Google" id="ProtNLM"/>
    </source>
</evidence>
<dbReference type="AlphaFoldDB" id="C4XRZ5"/>
<dbReference type="OrthoDB" id="5298181at2"/>
<dbReference type="CDD" id="cd22233">
    <property type="entry name" value="RHH_CopAso-like"/>
    <property type="match status" value="1"/>
</dbReference>
<dbReference type="RefSeq" id="WP_015863176.1">
    <property type="nucleotide sequence ID" value="NC_012796.1"/>
</dbReference>
<dbReference type="eggNOG" id="COG3905">
    <property type="taxonomic scope" value="Bacteria"/>
</dbReference>
<sequence>MPAQTHITPTSIKLPGELRDRLQNLAKARKRTPHALMLQALETYVTREEQWEALRQEALAAHEAFMLTGLHVSAKEADDWLAELEAGNDVEPPQCHI</sequence>
<dbReference type="GO" id="GO:0006355">
    <property type="term" value="P:regulation of DNA-templated transcription"/>
    <property type="evidence" value="ECO:0007669"/>
    <property type="project" value="InterPro"/>
</dbReference>
<proteinExistence type="predicted"/>
<organism evidence="1 2">
    <name type="scientific">Solidesulfovibrio magneticus (strain ATCC 700980 / DSM 13731 / RS-1)</name>
    <name type="common">Desulfovibrio magneticus</name>
    <dbReference type="NCBI Taxonomy" id="573370"/>
    <lineage>
        <taxon>Bacteria</taxon>
        <taxon>Pseudomonadati</taxon>
        <taxon>Thermodesulfobacteriota</taxon>
        <taxon>Desulfovibrionia</taxon>
        <taxon>Desulfovibrionales</taxon>
        <taxon>Desulfovibrionaceae</taxon>
        <taxon>Solidesulfovibrio</taxon>
    </lineage>
</organism>
<name>C4XRZ5_SOLM1</name>
<accession>C4XRZ5</accession>
<evidence type="ECO:0000313" key="2">
    <source>
        <dbReference type="Proteomes" id="UP000009071"/>
    </source>
</evidence>
<gene>
    <name evidence="1" type="ordered locus">DMR_45700</name>
</gene>